<dbReference type="Gene3D" id="3.60.10.10">
    <property type="entry name" value="Endonuclease/exonuclease/phosphatase"/>
    <property type="match status" value="1"/>
</dbReference>
<dbReference type="OrthoDB" id="6437002at2759"/>
<feature type="domain" description="Endonuclease/exonuclease/phosphatase" evidence="1">
    <location>
        <begin position="68"/>
        <end position="155"/>
    </location>
</feature>
<dbReference type="GO" id="GO:0003824">
    <property type="term" value="F:catalytic activity"/>
    <property type="evidence" value="ECO:0007669"/>
    <property type="project" value="InterPro"/>
</dbReference>
<dbReference type="AlphaFoldDB" id="A0A4Y2NC80"/>
<dbReference type="PANTHER" id="PTHR33273">
    <property type="entry name" value="DOMAIN-CONTAINING PROTEIN, PUTATIVE-RELATED"/>
    <property type="match status" value="1"/>
</dbReference>
<dbReference type="EMBL" id="BGPR01008807">
    <property type="protein sequence ID" value="GBN36249.1"/>
    <property type="molecule type" value="Genomic_DNA"/>
</dbReference>
<name>A0A4Y2NC80_ARAVE</name>
<evidence type="ECO:0000313" key="2">
    <source>
        <dbReference type="EMBL" id="GBN36249.1"/>
    </source>
</evidence>
<gene>
    <name evidence="2" type="ORF">AVEN_233538_1</name>
</gene>
<dbReference type="InterPro" id="IPR005135">
    <property type="entry name" value="Endo/exonuclease/phosphatase"/>
</dbReference>
<evidence type="ECO:0000313" key="3">
    <source>
        <dbReference type="Proteomes" id="UP000499080"/>
    </source>
</evidence>
<dbReference type="PANTHER" id="PTHR33273:SF4">
    <property type="entry name" value="ENDONUCLEASE_EXONUCLEASE_PHOSPHATASE DOMAIN-CONTAINING PROTEIN"/>
    <property type="match status" value="1"/>
</dbReference>
<accession>A0A4Y2NC80</accession>
<protein>
    <recommendedName>
        <fullName evidence="1">Endonuclease/exonuclease/phosphatase domain-containing protein</fullName>
    </recommendedName>
</protein>
<reference evidence="2 3" key="1">
    <citation type="journal article" date="2019" name="Sci. Rep.">
        <title>Orb-weaving spider Araneus ventricosus genome elucidates the spidroin gene catalogue.</title>
        <authorList>
            <person name="Kono N."/>
            <person name="Nakamura H."/>
            <person name="Ohtoshi R."/>
            <person name="Moran D.A.P."/>
            <person name="Shinohara A."/>
            <person name="Yoshida Y."/>
            <person name="Fujiwara M."/>
            <person name="Mori M."/>
            <person name="Tomita M."/>
            <person name="Arakawa K."/>
        </authorList>
    </citation>
    <scope>NUCLEOTIDE SEQUENCE [LARGE SCALE GENOMIC DNA]</scope>
</reference>
<keyword evidence="3" id="KW-1185">Reference proteome</keyword>
<dbReference type="Proteomes" id="UP000499080">
    <property type="component" value="Unassembled WGS sequence"/>
</dbReference>
<comment type="caution">
    <text evidence="2">The sequence shown here is derived from an EMBL/GenBank/DDBJ whole genome shotgun (WGS) entry which is preliminary data.</text>
</comment>
<dbReference type="SUPFAM" id="SSF56219">
    <property type="entry name" value="DNase I-like"/>
    <property type="match status" value="1"/>
</dbReference>
<evidence type="ECO:0000259" key="1">
    <source>
        <dbReference type="Pfam" id="PF14529"/>
    </source>
</evidence>
<dbReference type="Pfam" id="PF14529">
    <property type="entry name" value="Exo_endo_phos_2"/>
    <property type="match status" value="1"/>
</dbReference>
<proteinExistence type="predicted"/>
<dbReference type="InterPro" id="IPR036691">
    <property type="entry name" value="Endo/exonu/phosph_ase_sf"/>
</dbReference>
<organism evidence="2 3">
    <name type="scientific">Araneus ventricosus</name>
    <name type="common">Orbweaver spider</name>
    <name type="synonym">Epeira ventricosa</name>
    <dbReference type="NCBI Taxonomy" id="182803"/>
    <lineage>
        <taxon>Eukaryota</taxon>
        <taxon>Metazoa</taxon>
        <taxon>Ecdysozoa</taxon>
        <taxon>Arthropoda</taxon>
        <taxon>Chelicerata</taxon>
        <taxon>Arachnida</taxon>
        <taxon>Araneae</taxon>
        <taxon>Araneomorphae</taxon>
        <taxon>Entelegynae</taxon>
        <taxon>Araneoidea</taxon>
        <taxon>Araneidae</taxon>
        <taxon>Araneus</taxon>
    </lineage>
</organism>
<sequence>MRPHKKLFLANFYSYYSYRENQDPFRSSGGIAIFVKSSIPHHQLIPPTLHYVEASVAVLELNNSDKITLTSIYIPPSSDQGMFTFDIENLIQISPNQIICGDYNAHHTSFGCTNNSPRGITLLNFVNNAGIEILAPSTPTRFGNNSSSTIDLAIA</sequence>